<dbReference type="AlphaFoldDB" id="A0A5B7KAK4"/>
<sequence length="50" mass="5714">MCIPRAVTHLEHNPFTSPRPLMPGRARRGEAQVCVTNLLRYSLYLISLYA</sequence>
<protein>
    <submittedName>
        <fullName evidence="1">Uncharacterized protein</fullName>
    </submittedName>
</protein>
<keyword evidence="2" id="KW-1185">Reference proteome</keyword>
<name>A0A5B7KAK4_PORTR</name>
<proteinExistence type="predicted"/>
<reference evidence="1 2" key="1">
    <citation type="submission" date="2019-05" db="EMBL/GenBank/DDBJ databases">
        <title>Another draft genome of Portunus trituberculatus and its Hox gene families provides insights of decapod evolution.</title>
        <authorList>
            <person name="Jeong J.-H."/>
            <person name="Song I."/>
            <person name="Kim S."/>
            <person name="Choi T."/>
            <person name="Kim D."/>
            <person name="Ryu S."/>
            <person name="Kim W."/>
        </authorList>
    </citation>
    <scope>NUCLEOTIDE SEQUENCE [LARGE SCALE GENOMIC DNA]</scope>
    <source>
        <tissue evidence="1">Muscle</tissue>
    </source>
</reference>
<accession>A0A5B7KAK4</accession>
<dbReference type="Proteomes" id="UP000324222">
    <property type="component" value="Unassembled WGS sequence"/>
</dbReference>
<gene>
    <name evidence="1" type="ORF">E2C01_099278</name>
</gene>
<evidence type="ECO:0000313" key="2">
    <source>
        <dbReference type="Proteomes" id="UP000324222"/>
    </source>
</evidence>
<evidence type="ECO:0000313" key="1">
    <source>
        <dbReference type="EMBL" id="MPD03637.1"/>
    </source>
</evidence>
<comment type="caution">
    <text evidence="1">The sequence shown here is derived from an EMBL/GenBank/DDBJ whole genome shotgun (WGS) entry which is preliminary data.</text>
</comment>
<organism evidence="1 2">
    <name type="scientific">Portunus trituberculatus</name>
    <name type="common">Swimming crab</name>
    <name type="synonym">Neptunus trituberculatus</name>
    <dbReference type="NCBI Taxonomy" id="210409"/>
    <lineage>
        <taxon>Eukaryota</taxon>
        <taxon>Metazoa</taxon>
        <taxon>Ecdysozoa</taxon>
        <taxon>Arthropoda</taxon>
        <taxon>Crustacea</taxon>
        <taxon>Multicrustacea</taxon>
        <taxon>Malacostraca</taxon>
        <taxon>Eumalacostraca</taxon>
        <taxon>Eucarida</taxon>
        <taxon>Decapoda</taxon>
        <taxon>Pleocyemata</taxon>
        <taxon>Brachyura</taxon>
        <taxon>Eubrachyura</taxon>
        <taxon>Portunoidea</taxon>
        <taxon>Portunidae</taxon>
        <taxon>Portuninae</taxon>
        <taxon>Portunus</taxon>
    </lineage>
</organism>
<dbReference type="EMBL" id="VSRR010137093">
    <property type="protein sequence ID" value="MPD03637.1"/>
    <property type="molecule type" value="Genomic_DNA"/>
</dbReference>